<feature type="compositionally biased region" description="Basic and acidic residues" evidence="1">
    <location>
        <begin position="444"/>
        <end position="456"/>
    </location>
</feature>
<gene>
    <name evidence="2" type="ORF">RO3G_15572</name>
</gene>
<organism evidence="2 3">
    <name type="scientific">Rhizopus delemar (strain RA 99-880 / ATCC MYA-4621 / FGSC 9543 / NRRL 43880)</name>
    <name type="common">Mucormycosis agent</name>
    <name type="synonym">Rhizopus arrhizus var. delemar</name>
    <dbReference type="NCBI Taxonomy" id="246409"/>
    <lineage>
        <taxon>Eukaryota</taxon>
        <taxon>Fungi</taxon>
        <taxon>Fungi incertae sedis</taxon>
        <taxon>Mucoromycota</taxon>
        <taxon>Mucoromycotina</taxon>
        <taxon>Mucoromycetes</taxon>
        <taxon>Mucorales</taxon>
        <taxon>Mucorineae</taxon>
        <taxon>Rhizopodaceae</taxon>
        <taxon>Rhizopus</taxon>
    </lineage>
</organism>
<dbReference type="EMBL" id="CH476747">
    <property type="protein sequence ID" value="EIE90861.1"/>
    <property type="molecule type" value="Genomic_DNA"/>
</dbReference>
<dbReference type="VEuPathDB" id="FungiDB:RO3G_15572"/>
<evidence type="ECO:0000313" key="3">
    <source>
        <dbReference type="Proteomes" id="UP000009138"/>
    </source>
</evidence>
<dbReference type="InParanoid" id="I1CQY1"/>
<sequence length="471" mass="53853">MSLYHQLNLEADESEMIVRYTTSTTNNEETAEGNIDKTEENDNTEQDEQCVDIVECKKRLREAYETILMYEVPLDDFDLVKNICVAPSNRIVLKPRSSMDVDEFSIVCQSTSLPDNSDVNGSFLSDDYHPTRTYKHMYEYIPDWPDCEEEEELTIDDVNICQELKQFRATSSHLTATQGNIRDILHAPINSCIGKKNELNNLYSAAPIPSTNLLVWSNTLRKLRVGWMEMKNKCNEIITDATKSKDTNDLIASFIFFELVPRLTKEVDANETGEDTFIKNYINCFFDNIFSVDNHFYQPWANIILINTNDSQYKPDWFAYVKPWIKKFKLATCEIKPPSKVGRGDISDFVKLGIEIRDMLDEILNIGVDDASVVGILIEGKQVSTYAMNTKSGVFRMIQLGEYNVIEKLSELGHFPALFTGLMQVKNIALDTARAIEKIEREHSLGKKREHVDKRKSAGSTPTLKKLRPST</sequence>
<dbReference type="OMA" id="YETIEPW"/>
<protein>
    <submittedName>
        <fullName evidence="2">Uncharacterized protein</fullName>
    </submittedName>
</protein>
<dbReference type="AlphaFoldDB" id="I1CQY1"/>
<dbReference type="Proteomes" id="UP000009138">
    <property type="component" value="Unassembled WGS sequence"/>
</dbReference>
<evidence type="ECO:0000313" key="2">
    <source>
        <dbReference type="EMBL" id="EIE90861.1"/>
    </source>
</evidence>
<accession>I1CQY1</accession>
<dbReference type="OrthoDB" id="2260223at2759"/>
<dbReference type="RefSeq" id="XP_067526257.1">
    <property type="nucleotide sequence ID" value="XM_067670156.1"/>
</dbReference>
<feature type="region of interest" description="Disordered" evidence="1">
    <location>
        <begin position="23"/>
        <end position="46"/>
    </location>
</feature>
<proteinExistence type="predicted"/>
<keyword evidence="3" id="KW-1185">Reference proteome</keyword>
<reference evidence="2 3" key="1">
    <citation type="journal article" date="2009" name="PLoS Genet.">
        <title>Genomic analysis of the basal lineage fungus Rhizopus oryzae reveals a whole-genome duplication.</title>
        <authorList>
            <person name="Ma L.-J."/>
            <person name="Ibrahim A.S."/>
            <person name="Skory C."/>
            <person name="Grabherr M.G."/>
            <person name="Burger G."/>
            <person name="Butler M."/>
            <person name="Elias M."/>
            <person name="Idnurm A."/>
            <person name="Lang B.F."/>
            <person name="Sone T."/>
            <person name="Abe A."/>
            <person name="Calvo S.E."/>
            <person name="Corrochano L.M."/>
            <person name="Engels R."/>
            <person name="Fu J."/>
            <person name="Hansberg W."/>
            <person name="Kim J.-M."/>
            <person name="Kodira C.D."/>
            <person name="Koehrsen M.J."/>
            <person name="Liu B."/>
            <person name="Miranda-Saavedra D."/>
            <person name="O'Leary S."/>
            <person name="Ortiz-Castellanos L."/>
            <person name="Poulter R."/>
            <person name="Rodriguez-Romero J."/>
            <person name="Ruiz-Herrera J."/>
            <person name="Shen Y.-Q."/>
            <person name="Zeng Q."/>
            <person name="Galagan J."/>
            <person name="Birren B.W."/>
            <person name="Cuomo C.A."/>
            <person name="Wickes B.L."/>
        </authorList>
    </citation>
    <scope>NUCLEOTIDE SEQUENCE [LARGE SCALE GENOMIC DNA]</scope>
    <source>
        <strain evidence="3">RA 99-880 / ATCC MYA-4621 / FGSC 9543 / NRRL 43880</strain>
    </source>
</reference>
<feature type="region of interest" description="Disordered" evidence="1">
    <location>
        <begin position="444"/>
        <end position="471"/>
    </location>
</feature>
<dbReference type="GeneID" id="93622537"/>
<name>I1CQY1_RHIO9</name>
<evidence type="ECO:0000256" key="1">
    <source>
        <dbReference type="SAM" id="MobiDB-lite"/>
    </source>
</evidence>
<dbReference type="STRING" id="246409.I1CQY1"/>